<feature type="transmembrane region" description="Helical" evidence="6">
    <location>
        <begin position="329"/>
        <end position="348"/>
    </location>
</feature>
<keyword evidence="9" id="KW-1185">Reference proteome</keyword>
<feature type="transmembrane region" description="Helical" evidence="6">
    <location>
        <begin position="145"/>
        <end position="170"/>
    </location>
</feature>
<feature type="transmembrane region" description="Helical" evidence="6">
    <location>
        <begin position="354"/>
        <end position="375"/>
    </location>
</feature>
<proteinExistence type="predicted"/>
<dbReference type="InterPro" id="IPR036259">
    <property type="entry name" value="MFS_trans_sf"/>
</dbReference>
<dbReference type="Pfam" id="PF00083">
    <property type="entry name" value="Sugar_tr"/>
    <property type="match status" value="1"/>
</dbReference>
<feature type="transmembrane region" description="Helical" evidence="6">
    <location>
        <begin position="264"/>
        <end position="287"/>
    </location>
</feature>
<evidence type="ECO:0000256" key="2">
    <source>
        <dbReference type="ARBA" id="ARBA00022448"/>
    </source>
</evidence>
<dbReference type="PANTHER" id="PTHR23511">
    <property type="entry name" value="SYNAPTIC VESICLE GLYCOPROTEIN 2"/>
    <property type="match status" value="1"/>
</dbReference>
<dbReference type="Proteomes" id="UP001162131">
    <property type="component" value="Unassembled WGS sequence"/>
</dbReference>
<evidence type="ECO:0000256" key="5">
    <source>
        <dbReference type="ARBA" id="ARBA00023136"/>
    </source>
</evidence>
<feature type="transmembrane region" description="Helical" evidence="6">
    <location>
        <begin position="418"/>
        <end position="437"/>
    </location>
</feature>
<feature type="domain" description="Major facilitator superfamily (MFS) profile" evidence="7">
    <location>
        <begin position="1"/>
        <end position="442"/>
    </location>
</feature>
<dbReference type="GO" id="GO:0022857">
    <property type="term" value="F:transmembrane transporter activity"/>
    <property type="evidence" value="ECO:0007669"/>
    <property type="project" value="InterPro"/>
</dbReference>
<sequence length="454" mass="50667">MKRHTSIVERALEDIGWGSYHNKLFFNCSFGWGCALMWLSTISNILTENKEFNELERAILGAAINLGAFVGCFVFASLSDKYGRTYIFKKITIVTCISAVVLVTSLNFLMTLIGVTFLGLGIGGDLSTPPSVMIESIPPSYRKRVVLMNMGYCIGPMISQLIALAITLWWNFHIEKWRVLAGAVTVVTLLIAYFRDDVLESPIYLYKRRDTEFISVIVQIAQSNNRLSYEFKAPLLISEHPPGTIDDFGHHVSIKDIFKSPNRFTTIMLSLSQFLFYFSFIGCLLLFPHILASQSMETTYVVLISQQLSGLLGLILASKMVDTCFGRKWTMSVGFIFCGIMTLVFILAEDFYISTIFSGLIYFGLLIGIASKNLITPESYKEDLRGTGVGFVMAVSRTAGIIAPVWEGFINDTFGPKGTTASFGLIFIFAGITSLFLHDTRKIIYKMPRTIAIS</sequence>
<feature type="transmembrane region" description="Helical" evidence="6">
    <location>
        <begin position="176"/>
        <end position="194"/>
    </location>
</feature>
<feature type="transmembrane region" description="Helical" evidence="6">
    <location>
        <begin position="24"/>
        <end position="46"/>
    </location>
</feature>
<reference evidence="8" key="1">
    <citation type="submission" date="2021-09" db="EMBL/GenBank/DDBJ databases">
        <authorList>
            <consortium name="AG Swart"/>
            <person name="Singh M."/>
            <person name="Singh A."/>
            <person name="Seah K."/>
            <person name="Emmerich C."/>
        </authorList>
    </citation>
    <scope>NUCLEOTIDE SEQUENCE</scope>
    <source>
        <strain evidence="8">ATCC30299</strain>
    </source>
</reference>
<evidence type="ECO:0000256" key="6">
    <source>
        <dbReference type="SAM" id="Phobius"/>
    </source>
</evidence>
<evidence type="ECO:0000313" key="8">
    <source>
        <dbReference type="EMBL" id="CAG9317391.1"/>
    </source>
</evidence>
<keyword evidence="5 6" id="KW-0472">Membrane</keyword>
<name>A0AAU9IRG0_9CILI</name>
<dbReference type="PANTHER" id="PTHR23511:SF5">
    <property type="entry name" value="MAJOR FACILITATOR-TYPE TRANSPORTER HXNZ-RELATED"/>
    <property type="match status" value="1"/>
</dbReference>
<dbReference type="InterPro" id="IPR020846">
    <property type="entry name" value="MFS_dom"/>
</dbReference>
<comment type="subcellular location">
    <subcellularLocation>
        <location evidence="1">Membrane</location>
        <topology evidence="1">Multi-pass membrane protein</topology>
    </subcellularLocation>
</comment>
<protein>
    <recommendedName>
        <fullName evidence="7">Major facilitator superfamily (MFS) profile domain-containing protein</fullName>
    </recommendedName>
</protein>
<dbReference type="AlphaFoldDB" id="A0AAU9IRG0"/>
<dbReference type="InterPro" id="IPR005828">
    <property type="entry name" value="MFS_sugar_transport-like"/>
</dbReference>
<evidence type="ECO:0000256" key="1">
    <source>
        <dbReference type="ARBA" id="ARBA00004141"/>
    </source>
</evidence>
<gene>
    <name evidence="8" type="ORF">BSTOLATCC_MIC18642</name>
</gene>
<evidence type="ECO:0000256" key="4">
    <source>
        <dbReference type="ARBA" id="ARBA00022989"/>
    </source>
</evidence>
<comment type="caution">
    <text evidence="8">The sequence shown here is derived from an EMBL/GenBank/DDBJ whole genome shotgun (WGS) entry which is preliminary data.</text>
</comment>
<keyword evidence="2" id="KW-0813">Transport</keyword>
<organism evidence="8 9">
    <name type="scientific">Blepharisma stoltei</name>
    <dbReference type="NCBI Taxonomy" id="1481888"/>
    <lineage>
        <taxon>Eukaryota</taxon>
        <taxon>Sar</taxon>
        <taxon>Alveolata</taxon>
        <taxon>Ciliophora</taxon>
        <taxon>Postciliodesmatophora</taxon>
        <taxon>Heterotrichea</taxon>
        <taxon>Heterotrichida</taxon>
        <taxon>Blepharismidae</taxon>
        <taxon>Blepharisma</taxon>
    </lineage>
</organism>
<evidence type="ECO:0000256" key="3">
    <source>
        <dbReference type="ARBA" id="ARBA00022692"/>
    </source>
</evidence>
<feature type="transmembrane region" description="Helical" evidence="6">
    <location>
        <begin position="91"/>
        <end position="124"/>
    </location>
</feature>
<dbReference type="SUPFAM" id="SSF103473">
    <property type="entry name" value="MFS general substrate transporter"/>
    <property type="match status" value="1"/>
</dbReference>
<accession>A0AAU9IRG0</accession>
<dbReference type="GO" id="GO:0016020">
    <property type="term" value="C:membrane"/>
    <property type="evidence" value="ECO:0007669"/>
    <property type="project" value="UniProtKB-SubCell"/>
</dbReference>
<dbReference type="Gene3D" id="1.20.1250.20">
    <property type="entry name" value="MFS general substrate transporter like domains"/>
    <property type="match status" value="1"/>
</dbReference>
<feature type="transmembrane region" description="Helical" evidence="6">
    <location>
        <begin position="58"/>
        <end position="79"/>
    </location>
</feature>
<dbReference type="EMBL" id="CAJZBQ010000018">
    <property type="protein sequence ID" value="CAG9317391.1"/>
    <property type="molecule type" value="Genomic_DNA"/>
</dbReference>
<feature type="transmembrane region" description="Helical" evidence="6">
    <location>
        <begin position="387"/>
        <end position="406"/>
    </location>
</feature>
<dbReference type="PROSITE" id="PS50850">
    <property type="entry name" value="MFS"/>
    <property type="match status" value="1"/>
</dbReference>
<evidence type="ECO:0000313" key="9">
    <source>
        <dbReference type="Proteomes" id="UP001162131"/>
    </source>
</evidence>
<keyword evidence="3 6" id="KW-0812">Transmembrane</keyword>
<keyword evidence="4 6" id="KW-1133">Transmembrane helix</keyword>
<evidence type="ECO:0000259" key="7">
    <source>
        <dbReference type="PROSITE" id="PS50850"/>
    </source>
</evidence>